<protein>
    <submittedName>
        <fullName evidence="1">Uncharacterized protein</fullName>
    </submittedName>
</protein>
<dbReference type="Pfam" id="PF22491">
    <property type="entry name" value="DUF6988"/>
    <property type="match status" value="1"/>
</dbReference>
<reference evidence="1 2" key="1">
    <citation type="submission" date="2014-12" db="EMBL/GenBank/DDBJ databases">
        <title>16Stimator: statistical estimation of ribosomal gene copy numbers from draft genome assemblies.</title>
        <authorList>
            <person name="Perisin M.A."/>
            <person name="Vetter M."/>
            <person name="Gilbert J.A."/>
            <person name="Bergelson J."/>
        </authorList>
    </citation>
    <scope>NUCLEOTIDE SEQUENCE [LARGE SCALE GENOMIC DNA]</scope>
    <source>
        <strain evidence="1 2">MEDvA23</strain>
    </source>
</reference>
<proteinExistence type="predicted"/>
<organism evidence="1 2">
    <name type="scientific">Variovorax paradoxus</name>
    <dbReference type="NCBI Taxonomy" id="34073"/>
    <lineage>
        <taxon>Bacteria</taxon>
        <taxon>Pseudomonadati</taxon>
        <taxon>Pseudomonadota</taxon>
        <taxon>Betaproteobacteria</taxon>
        <taxon>Burkholderiales</taxon>
        <taxon>Comamonadaceae</taxon>
        <taxon>Variovorax</taxon>
    </lineage>
</organism>
<comment type="caution">
    <text evidence="1">The sequence shown here is derived from an EMBL/GenBank/DDBJ whole genome shotgun (WGS) entry which is preliminary data.</text>
</comment>
<dbReference type="InterPro" id="IPR054257">
    <property type="entry name" value="DUF6988"/>
</dbReference>
<evidence type="ECO:0000313" key="2">
    <source>
        <dbReference type="Proteomes" id="UP000032067"/>
    </source>
</evidence>
<dbReference type="OrthoDB" id="6058394at2"/>
<dbReference type="EMBL" id="JXQQ01000011">
    <property type="protein sequence ID" value="KIQ34875.1"/>
    <property type="molecule type" value="Genomic_DNA"/>
</dbReference>
<name>A0A0D0N0J6_VARPD</name>
<evidence type="ECO:0000313" key="1">
    <source>
        <dbReference type="EMBL" id="KIQ34875.1"/>
    </source>
</evidence>
<dbReference type="RefSeq" id="WP_042577948.1">
    <property type="nucleotide sequence ID" value="NZ_JXQQ01000011.1"/>
</dbReference>
<dbReference type="Proteomes" id="UP000032067">
    <property type="component" value="Unassembled WGS sequence"/>
</dbReference>
<dbReference type="AlphaFoldDB" id="A0A0D0N0J6"/>
<sequence>MDIERLLLRSDELDATIMRMLDLDQYPVYGDGAERLGLSVTAASLSIDHARALRSLVEGGFVSSAVPLMRLQFESTTRSAWLLFAASESQVTLAAAPLTVEADEAARKLPAAREMIKQLRGASIAVPAAAAPAAMLGRFEDMQRHALNSFVHVGVHALRRHQDGFPLKLVCQLIECSNGLVTIAAMLLAILTGDPVLAARMNRVHVGFEDCLTPLLPSY</sequence>
<gene>
    <name evidence="1" type="ORF">RT97_06400</name>
</gene>
<accession>A0A0D0N0J6</accession>